<comment type="caution">
    <text evidence="1">The sequence shown here is derived from an EMBL/GenBank/DDBJ whole genome shotgun (WGS) entry which is preliminary data.</text>
</comment>
<dbReference type="InterPro" id="IPR036249">
    <property type="entry name" value="Thioredoxin-like_sf"/>
</dbReference>
<accession>A0A3D2X4L2</accession>
<sequence length="85" mass="9494">MLINICIGSACHLKGSYNVITEIQQLMEEDSYGSQIELKSVFCLGHCQSGVSVQIDDEPTIYSVTKESVKDFYYNTVIPKLKGEL</sequence>
<organism evidence="1 2">
    <name type="scientific">Lachnoclostridium phytofermentans</name>
    <dbReference type="NCBI Taxonomy" id="66219"/>
    <lineage>
        <taxon>Bacteria</taxon>
        <taxon>Bacillati</taxon>
        <taxon>Bacillota</taxon>
        <taxon>Clostridia</taxon>
        <taxon>Lachnospirales</taxon>
        <taxon>Lachnospiraceae</taxon>
    </lineage>
</organism>
<name>A0A3D2X4L2_9FIRM</name>
<dbReference type="Gene3D" id="3.40.30.10">
    <property type="entry name" value="Glutaredoxin"/>
    <property type="match status" value="1"/>
</dbReference>
<evidence type="ECO:0008006" key="3">
    <source>
        <dbReference type="Google" id="ProtNLM"/>
    </source>
</evidence>
<dbReference type="EMBL" id="DPVV01000143">
    <property type="protein sequence ID" value="HCL01583.1"/>
    <property type="molecule type" value="Genomic_DNA"/>
</dbReference>
<dbReference type="Pfam" id="PF01257">
    <property type="entry name" value="2Fe-2S_thioredx"/>
    <property type="match status" value="1"/>
</dbReference>
<gene>
    <name evidence="1" type="ORF">DHW61_04075</name>
</gene>
<reference evidence="1 2" key="1">
    <citation type="journal article" date="2018" name="Nat. Biotechnol.">
        <title>A standardized bacterial taxonomy based on genome phylogeny substantially revises the tree of life.</title>
        <authorList>
            <person name="Parks D.H."/>
            <person name="Chuvochina M."/>
            <person name="Waite D.W."/>
            <person name="Rinke C."/>
            <person name="Skarshewski A."/>
            <person name="Chaumeil P.A."/>
            <person name="Hugenholtz P."/>
        </authorList>
    </citation>
    <scope>NUCLEOTIDE SEQUENCE [LARGE SCALE GENOMIC DNA]</scope>
    <source>
        <strain evidence="1">UBA11728</strain>
    </source>
</reference>
<evidence type="ECO:0000313" key="1">
    <source>
        <dbReference type="EMBL" id="HCL01583.1"/>
    </source>
</evidence>
<proteinExistence type="predicted"/>
<dbReference type="CDD" id="cd02980">
    <property type="entry name" value="TRX_Fd_family"/>
    <property type="match status" value="1"/>
</dbReference>
<dbReference type="SUPFAM" id="SSF52833">
    <property type="entry name" value="Thioredoxin-like"/>
    <property type="match status" value="1"/>
</dbReference>
<dbReference type="AlphaFoldDB" id="A0A3D2X4L2"/>
<dbReference type="Proteomes" id="UP000262969">
    <property type="component" value="Unassembled WGS sequence"/>
</dbReference>
<protein>
    <recommendedName>
        <fullName evidence="3">NADH dehydrogenase (Ubiquinone) 24 kDa subunit</fullName>
    </recommendedName>
</protein>
<evidence type="ECO:0000313" key="2">
    <source>
        <dbReference type="Proteomes" id="UP000262969"/>
    </source>
</evidence>